<dbReference type="CDD" id="cd05666">
    <property type="entry name" value="M20_Acy1-like"/>
    <property type="match status" value="1"/>
</dbReference>
<protein>
    <submittedName>
        <fullName evidence="4">Amidohydrolase</fullName>
    </submittedName>
</protein>
<keyword evidence="1 4" id="KW-0378">Hydrolase</keyword>
<dbReference type="GO" id="GO:0046872">
    <property type="term" value="F:metal ion binding"/>
    <property type="evidence" value="ECO:0007669"/>
    <property type="project" value="UniProtKB-KW"/>
</dbReference>
<dbReference type="STRING" id="1505087.AYJ54_20555"/>
<feature type="binding site" evidence="2">
    <location>
        <position position="104"/>
    </location>
    <ligand>
        <name>Mn(2+)</name>
        <dbReference type="ChEBI" id="CHEBI:29035"/>
        <label>2</label>
    </ligand>
</feature>
<reference evidence="4 5" key="1">
    <citation type="submission" date="2016-03" db="EMBL/GenBank/DDBJ databases">
        <title>Draft Genome Sequence of the Strain BR 10245 (Bradyrhizobium sp.) isolated from nodules of Centrolobium paraense.</title>
        <authorList>
            <person name="Simoes-Araujo J.L.Sr."/>
            <person name="Barauna A.C."/>
            <person name="Silva K."/>
            <person name="Zilli J.E."/>
        </authorList>
    </citation>
    <scope>NUCLEOTIDE SEQUENCE [LARGE SCALE GENOMIC DNA]</scope>
    <source>
        <strain evidence="4 5">BR 10245</strain>
    </source>
</reference>
<keyword evidence="2" id="KW-0464">Manganese</keyword>
<accession>A0A176YJB5</accession>
<dbReference type="PANTHER" id="PTHR11014:SF63">
    <property type="entry name" value="METALLOPEPTIDASE, PUTATIVE (AFU_ORTHOLOGUE AFUA_6G09600)-RELATED"/>
    <property type="match status" value="1"/>
</dbReference>
<dbReference type="OrthoDB" id="9777385at2"/>
<dbReference type="PIRSF" id="PIRSF005962">
    <property type="entry name" value="Pept_M20D_amidohydro"/>
    <property type="match status" value="1"/>
</dbReference>
<dbReference type="GO" id="GO:0050118">
    <property type="term" value="F:N-acetyldiaminopimelate deacetylase activity"/>
    <property type="evidence" value="ECO:0007669"/>
    <property type="project" value="UniProtKB-ARBA"/>
</dbReference>
<dbReference type="NCBIfam" id="TIGR01891">
    <property type="entry name" value="amidohydrolases"/>
    <property type="match status" value="1"/>
</dbReference>
<evidence type="ECO:0000256" key="1">
    <source>
        <dbReference type="ARBA" id="ARBA00022801"/>
    </source>
</evidence>
<evidence type="ECO:0000313" key="4">
    <source>
        <dbReference type="EMBL" id="OAF06079.1"/>
    </source>
</evidence>
<keyword evidence="5" id="KW-1185">Reference proteome</keyword>
<feature type="binding site" evidence="2">
    <location>
        <position position="102"/>
    </location>
    <ligand>
        <name>Mn(2+)</name>
        <dbReference type="ChEBI" id="CHEBI:29035"/>
        <label>2</label>
    </ligand>
</feature>
<dbReference type="InterPro" id="IPR011650">
    <property type="entry name" value="Peptidase_M20_dimer"/>
</dbReference>
<dbReference type="PANTHER" id="PTHR11014">
    <property type="entry name" value="PEPTIDASE M20 FAMILY MEMBER"/>
    <property type="match status" value="1"/>
</dbReference>
<dbReference type="Proteomes" id="UP000076959">
    <property type="component" value="Unassembled WGS sequence"/>
</dbReference>
<dbReference type="InterPro" id="IPR017439">
    <property type="entry name" value="Amidohydrolase"/>
</dbReference>
<proteinExistence type="predicted"/>
<comment type="cofactor">
    <cofactor evidence="2">
        <name>Mn(2+)</name>
        <dbReference type="ChEBI" id="CHEBI:29035"/>
    </cofactor>
    <text evidence="2">The Mn(2+) ion enhances activity.</text>
</comment>
<dbReference type="SUPFAM" id="SSF53187">
    <property type="entry name" value="Zn-dependent exopeptidases"/>
    <property type="match status" value="1"/>
</dbReference>
<dbReference type="EMBL" id="LUUB01000078">
    <property type="protein sequence ID" value="OAF06079.1"/>
    <property type="molecule type" value="Genomic_DNA"/>
</dbReference>
<keyword evidence="2" id="KW-0479">Metal-binding</keyword>
<dbReference type="InterPro" id="IPR002933">
    <property type="entry name" value="Peptidase_M20"/>
</dbReference>
<dbReference type="FunFam" id="3.30.70.360:FF:000001">
    <property type="entry name" value="N-acetyldiaminopimelate deacetylase"/>
    <property type="match status" value="1"/>
</dbReference>
<dbReference type="Gene3D" id="3.30.70.360">
    <property type="match status" value="1"/>
</dbReference>
<evidence type="ECO:0000259" key="3">
    <source>
        <dbReference type="Pfam" id="PF07687"/>
    </source>
</evidence>
<comment type="caution">
    <text evidence="4">The sequence shown here is derived from an EMBL/GenBank/DDBJ whole genome shotgun (WGS) entry which is preliminary data.</text>
</comment>
<sequence length="390" mass="42059">MPTIDRIDGYADELTAIRRDLHAHPEIGFEEVRTSGIVADKLKSWGIEVHRGLGGTGVIGVIKGKGSSGKRIGLRADMDALPMEENTNLKWRSTIPGRFHGCGHDGHTTMLLGTARYLAETRNFDGTVHLIFQPAEEGLGGARAMIKDGLFEKFPCDELYGLHNAPDLNHGEIAILPGPAMAGADFFDLRINGYGAHGAMPERSKDAVVIATTLAQAIQTIVSRNVEPLQAAVVSITQIHAGSAYNVIPGEAHLCGTVRAFSDEVRALIRERMRAICAGVASAFQVEIEADIRDTFGVLVNQVEQSKVVEEVARTVVDPAKVITRTQPKMGSEDFADMLQTIPGAYFWVGHDGSVPVHNPGYVLDDKILPIGASMFARIIETRMPAGAHA</sequence>
<dbReference type="AlphaFoldDB" id="A0A176YJB5"/>
<evidence type="ECO:0000256" key="2">
    <source>
        <dbReference type="PIRSR" id="PIRSR005962-1"/>
    </source>
</evidence>
<feature type="binding site" evidence="2">
    <location>
        <position position="137"/>
    </location>
    <ligand>
        <name>Mn(2+)</name>
        <dbReference type="ChEBI" id="CHEBI:29035"/>
        <label>2</label>
    </ligand>
</feature>
<name>A0A176YJB5_9BRAD</name>
<gene>
    <name evidence="4" type="ORF">AYJ54_20555</name>
</gene>
<dbReference type="GO" id="GO:0019877">
    <property type="term" value="P:diaminopimelate biosynthetic process"/>
    <property type="evidence" value="ECO:0007669"/>
    <property type="project" value="UniProtKB-ARBA"/>
</dbReference>
<feature type="domain" description="Peptidase M20 dimerisation" evidence="3">
    <location>
        <begin position="183"/>
        <end position="278"/>
    </location>
</feature>
<feature type="binding site" evidence="2">
    <location>
        <position position="163"/>
    </location>
    <ligand>
        <name>Mn(2+)</name>
        <dbReference type="ChEBI" id="CHEBI:29035"/>
        <label>2</label>
    </ligand>
</feature>
<evidence type="ECO:0000313" key="5">
    <source>
        <dbReference type="Proteomes" id="UP000076959"/>
    </source>
</evidence>
<feature type="binding site" evidence="2">
    <location>
        <position position="358"/>
    </location>
    <ligand>
        <name>Mn(2+)</name>
        <dbReference type="ChEBI" id="CHEBI:29035"/>
        <label>2</label>
    </ligand>
</feature>
<dbReference type="Gene3D" id="3.40.630.10">
    <property type="entry name" value="Zn peptidases"/>
    <property type="match status" value="1"/>
</dbReference>
<dbReference type="RefSeq" id="WP_063703077.1">
    <property type="nucleotide sequence ID" value="NZ_LUUB01000078.1"/>
</dbReference>
<organism evidence="4 5">
    <name type="scientific">Bradyrhizobium centrolobii</name>
    <dbReference type="NCBI Taxonomy" id="1505087"/>
    <lineage>
        <taxon>Bacteria</taxon>
        <taxon>Pseudomonadati</taxon>
        <taxon>Pseudomonadota</taxon>
        <taxon>Alphaproteobacteria</taxon>
        <taxon>Hyphomicrobiales</taxon>
        <taxon>Nitrobacteraceae</taxon>
        <taxon>Bradyrhizobium</taxon>
    </lineage>
</organism>
<dbReference type="InterPro" id="IPR036264">
    <property type="entry name" value="Bact_exopeptidase_dim_dom"/>
</dbReference>
<dbReference type="Pfam" id="PF07687">
    <property type="entry name" value="M20_dimer"/>
    <property type="match status" value="1"/>
</dbReference>
<dbReference type="SUPFAM" id="SSF55031">
    <property type="entry name" value="Bacterial exopeptidase dimerisation domain"/>
    <property type="match status" value="1"/>
</dbReference>
<dbReference type="Pfam" id="PF01546">
    <property type="entry name" value="Peptidase_M20"/>
    <property type="match status" value="1"/>
</dbReference>